<keyword evidence="10" id="KW-1185">Reference proteome</keyword>
<dbReference type="GO" id="GO:0030170">
    <property type="term" value="F:pyridoxal phosphate binding"/>
    <property type="evidence" value="ECO:0007669"/>
    <property type="project" value="InterPro"/>
</dbReference>
<dbReference type="RefSeq" id="WP_091568539.1">
    <property type="nucleotide sequence ID" value="NZ_FMZA01000008.1"/>
</dbReference>
<keyword evidence="5 7" id="KW-0663">Pyridoxal phosphate</keyword>
<evidence type="ECO:0000256" key="4">
    <source>
        <dbReference type="ARBA" id="ARBA00022679"/>
    </source>
</evidence>
<dbReference type="PANTHER" id="PTHR43643">
    <property type="entry name" value="HISTIDINOL-PHOSPHATE AMINOTRANSFERASE 2"/>
    <property type="match status" value="1"/>
</dbReference>
<dbReference type="OrthoDB" id="9813612at2"/>
<dbReference type="PANTHER" id="PTHR43643:SF3">
    <property type="entry name" value="HISTIDINOL-PHOSPHATE AMINOTRANSFERASE"/>
    <property type="match status" value="1"/>
</dbReference>
<dbReference type="GO" id="GO:0004400">
    <property type="term" value="F:histidinol-phosphate transaminase activity"/>
    <property type="evidence" value="ECO:0007669"/>
    <property type="project" value="UniProtKB-UniRule"/>
</dbReference>
<keyword evidence="3 7" id="KW-0032">Aminotransferase</keyword>
<dbReference type="STRING" id="1236220.SAMN04488112_108107"/>
<evidence type="ECO:0000313" key="10">
    <source>
        <dbReference type="Proteomes" id="UP000199387"/>
    </source>
</evidence>
<dbReference type="InterPro" id="IPR004839">
    <property type="entry name" value="Aminotransferase_I/II_large"/>
</dbReference>
<sequence>MKPKSVLNGLPVYQPGKPLEEVKRELGLSEVIKLASNENPFGCSPRIWESLQEEAAQTALYPEGSAPELREKLSSHLGVDPEKILFGNGADEVIQMIARAFMEPGVEAVLADRTFPRYQTQIVIEGGEPVEVPLKEGVHDLDAMAQAVTDRTRIVWICNPNNPSGTIITQEQLEAFLAKLPEHVMVVMDEAYFEYVDDPAYPDTLSLLEQDPRLVVLRTFSKIYGLAAFRIGYCVASESIITELNKVREPFNANRIAQRAARAALEDQEFVDHCRKANQAGREQIQKQLEEWGLSSYPSQANFVLVDTGRPADEVFQCLLQKGVIVRSGEALGYPTHLRVTVGDEKQNRRFLEALAVCLDKPLKEQRG</sequence>
<evidence type="ECO:0000256" key="2">
    <source>
        <dbReference type="ARBA" id="ARBA00011738"/>
    </source>
</evidence>
<comment type="subunit">
    <text evidence="2 7">Homodimer.</text>
</comment>
<comment type="similarity">
    <text evidence="7">Belongs to the class-II pyridoxal-phosphate-dependent aminotransferase family. Histidinol-phosphate aminotransferase subfamily.</text>
</comment>
<gene>
    <name evidence="7" type="primary">hisC</name>
    <name evidence="9" type="ORF">SAMN04488112_108107</name>
</gene>
<feature type="modified residue" description="N6-(pyridoxal phosphate)lysine" evidence="7">
    <location>
        <position position="222"/>
    </location>
</feature>
<dbReference type="HAMAP" id="MF_01023">
    <property type="entry name" value="HisC_aminotrans_2"/>
    <property type="match status" value="1"/>
</dbReference>
<proteinExistence type="inferred from homology"/>
<dbReference type="NCBIfam" id="TIGR01141">
    <property type="entry name" value="hisC"/>
    <property type="match status" value="1"/>
</dbReference>
<evidence type="ECO:0000259" key="8">
    <source>
        <dbReference type="Pfam" id="PF00155"/>
    </source>
</evidence>
<dbReference type="EC" id="2.6.1.9" evidence="7"/>
<dbReference type="CDD" id="cd00609">
    <property type="entry name" value="AAT_like"/>
    <property type="match status" value="1"/>
</dbReference>
<dbReference type="SUPFAM" id="SSF53383">
    <property type="entry name" value="PLP-dependent transferases"/>
    <property type="match status" value="1"/>
</dbReference>
<dbReference type="InterPro" id="IPR015421">
    <property type="entry name" value="PyrdxlP-dep_Trfase_major"/>
</dbReference>
<dbReference type="Gene3D" id="3.40.640.10">
    <property type="entry name" value="Type I PLP-dependent aspartate aminotransferase-like (Major domain)"/>
    <property type="match status" value="1"/>
</dbReference>
<keyword evidence="7" id="KW-0028">Amino-acid biosynthesis</keyword>
<evidence type="ECO:0000256" key="5">
    <source>
        <dbReference type="ARBA" id="ARBA00022898"/>
    </source>
</evidence>
<evidence type="ECO:0000256" key="7">
    <source>
        <dbReference type="HAMAP-Rule" id="MF_01023"/>
    </source>
</evidence>
<evidence type="ECO:0000256" key="6">
    <source>
        <dbReference type="ARBA" id="ARBA00023102"/>
    </source>
</evidence>
<organism evidence="9 10">
    <name type="scientific">Melghirimyces thermohalophilus</name>
    <dbReference type="NCBI Taxonomy" id="1236220"/>
    <lineage>
        <taxon>Bacteria</taxon>
        <taxon>Bacillati</taxon>
        <taxon>Bacillota</taxon>
        <taxon>Bacilli</taxon>
        <taxon>Bacillales</taxon>
        <taxon>Thermoactinomycetaceae</taxon>
        <taxon>Melghirimyces</taxon>
    </lineage>
</organism>
<dbReference type="Pfam" id="PF00155">
    <property type="entry name" value="Aminotran_1_2"/>
    <property type="match status" value="1"/>
</dbReference>
<keyword evidence="4 7" id="KW-0808">Transferase</keyword>
<reference evidence="9 10" key="1">
    <citation type="submission" date="2016-10" db="EMBL/GenBank/DDBJ databases">
        <authorList>
            <person name="de Groot N.N."/>
        </authorList>
    </citation>
    <scope>NUCLEOTIDE SEQUENCE [LARGE SCALE GENOMIC DNA]</scope>
    <source>
        <strain evidence="9 10">DSM 45514</strain>
    </source>
</reference>
<protein>
    <recommendedName>
        <fullName evidence="7">Histidinol-phosphate aminotransferase</fullName>
        <ecNumber evidence="7">2.6.1.9</ecNumber>
    </recommendedName>
    <alternativeName>
        <fullName evidence="7">Imidazole acetol-phosphate transaminase</fullName>
    </alternativeName>
</protein>
<dbReference type="InterPro" id="IPR005861">
    <property type="entry name" value="HisP_aminotrans"/>
</dbReference>
<dbReference type="EMBL" id="FMZA01000008">
    <property type="protein sequence ID" value="SDC46166.1"/>
    <property type="molecule type" value="Genomic_DNA"/>
</dbReference>
<accession>A0A1G6LTZ3</accession>
<dbReference type="Proteomes" id="UP000199387">
    <property type="component" value="Unassembled WGS sequence"/>
</dbReference>
<dbReference type="InterPro" id="IPR015422">
    <property type="entry name" value="PyrdxlP-dep_Trfase_small"/>
</dbReference>
<dbReference type="UniPathway" id="UPA00031">
    <property type="reaction ID" value="UER00012"/>
</dbReference>
<comment type="pathway">
    <text evidence="7">Amino-acid biosynthesis; L-histidine biosynthesis; L-histidine from 5-phospho-alpha-D-ribose 1-diphosphate: step 7/9.</text>
</comment>
<evidence type="ECO:0000256" key="1">
    <source>
        <dbReference type="ARBA" id="ARBA00001933"/>
    </source>
</evidence>
<feature type="domain" description="Aminotransferase class I/classII large" evidence="8">
    <location>
        <begin position="30"/>
        <end position="355"/>
    </location>
</feature>
<dbReference type="AlphaFoldDB" id="A0A1G6LTZ3"/>
<comment type="cofactor">
    <cofactor evidence="1 7">
        <name>pyridoxal 5'-phosphate</name>
        <dbReference type="ChEBI" id="CHEBI:597326"/>
    </cofactor>
</comment>
<dbReference type="Gene3D" id="3.90.1150.10">
    <property type="entry name" value="Aspartate Aminotransferase, domain 1"/>
    <property type="match status" value="1"/>
</dbReference>
<dbReference type="GO" id="GO:0000105">
    <property type="term" value="P:L-histidine biosynthetic process"/>
    <property type="evidence" value="ECO:0007669"/>
    <property type="project" value="UniProtKB-UniRule"/>
</dbReference>
<dbReference type="InterPro" id="IPR015424">
    <property type="entry name" value="PyrdxlP-dep_Trfase"/>
</dbReference>
<name>A0A1G6LTZ3_9BACL</name>
<evidence type="ECO:0000313" key="9">
    <source>
        <dbReference type="EMBL" id="SDC46166.1"/>
    </source>
</evidence>
<dbReference type="InterPro" id="IPR050106">
    <property type="entry name" value="HistidinolP_aminotransfase"/>
</dbReference>
<comment type="catalytic activity">
    <reaction evidence="7">
        <text>L-histidinol phosphate + 2-oxoglutarate = 3-(imidazol-4-yl)-2-oxopropyl phosphate + L-glutamate</text>
        <dbReference type="Rhea" id="RHEA:23744"/>
        <dbReference type="ChEBI" id="CHEBI:16810"/>
        <dbReference type="ChEBI" id="CHEBI:29985"/>
        <dbReference type="ChEBI" id="CHEBI:57766"/>
        <dbReference type="ChEBI" id="CHEBI:57980"/>
        <dbReference type="EC" id="2.6.1.9"/>
    </reaction>
</comment>
<keyword evidence="6 7" id="KW-0368">Histidine biosynthesis</keyword>
<evidence type="ECO:0000256" key="3">
    <source>
        <dbReference type="ARBA" id="ARBA00022576"/>
    </source>
</evidence>